<feature type="transmembrane region" description="Helical" evidence="1">
    <location>
        <begin position="6"/>
        <end position="27"/>
    </location>
</feature>
<organism evidence="2">
    <name type="scientific">Mesocestoides corti</name>
    <name type="common">Flatworm</name>
    <dbReference type="NCBI Taxonomy" id="53468"/>
    <lineage>
        <taxon>Eukaryota</taxon>
        <taxon>Metazoa</taxon>
        <taxon>Spiralia</taxon>
        <taxon>Lophotrochozoa</taxon>
        <taxon>Platyhelminthes</taxon>
        <taxon>Cestoda</taxon>
        <taxon>Eucestoda</taxon>
        <taxon>Cyclophyllidea</taxon>
        <taxon>Mesocestoididae</taxon>
        <taxon>Mesocestoides</taxon>
    </lineage>
</organism>
<dbReference type="WBParaSite" id="MCU_000029-RA">
    <property type="protein sequence ID" value="MCU_000029-RA"/>
    <property type="gene ID" value="MCU_000029"/>
</dbReference>
<keyword evidence="1" id="KW-1133">Transmembrane helix</keyword>
<name>A0A5K3EEY5_MESCO</name>
<accession>A0A5K3EEY5</accession>
<proteinExistence type="predicted"/>
<reference evidence="2" key="1">
    <citation type="submission" date="2019-11" db="UniProtKB">
        <authorList>
            <consortium name="WormBaseParasite"/>
        </authorList>
    </citation>
    <scope>IDENTIFICATION</scope>
</reference>
<keyword evidence="1" id="KW-0812">Transmembrane</keyword>
<dbReference type="AlphaFoldDB" id="A0A5K3EEY5"/>
<protein>
    <submittedName>
        <fullName evidence="2">Envelope glycoprotein UL130</fullName>
    </submittedName>
</protein>
<keyword evidence="1" id="KW-0472">Membrane</keyword>
<evidence type="ECO:0000256" key="1">
    <source>
        <dbReference type="SAM" id="Phobius"/>
    </source>
</evidence>
<sequence length="209" mass="23648">MHLKVAFWRFLHTFTLIFYAFAAWLYAEIFDIKYTISRFWNGGMNSTDAPCEFLESPFETLNHIAFVIYEDNLSVPILCQLILICVHLQIKEVSVTVKSEPNSSKEVQSLSGNVISLDYKFAVSSKGRNSNIYFLDIHTGQQLMLSAAKSLSSSSKASLTTSAVEKTLHGTVFCNNLLKRYFSSVTGIAYRHIRSAFTDWASTLAKWDD</sequence>
<evidence type="ECO:0000313" key="2">
    <source>
        <dbReference type="WBParaSite" id="MCU_000029-RA"/>
    </source>
</evidence>